<dbReference type="OrthoDB" id="7456848at2759"/>
<reference evidence="1 2" key="1">
    <citation type="journal article" date="2019" name="Commun. Biol.">
        <title>The bagworm genome reveals a unique fibroin gene that provides high tensile strength.</title>
        <authorList>
            <person name="Kono N."/>
            <person name="Nakamura H."/>
            <person name="Ohtoshi R."/>
            <person name="Tomita M."/>
            <person name="Numata K."/>
            <person name="Arakawa K."/>
        </authorList>
    </citation>
    <scope>NUCLEOTIDE SEQUENCE [LARGE SCALE GENOMIC DNA]</scope>
</reference>
<comment type="caution">
    <text evidence="1">The sequence shown here is derived from an EMBL/GenBank/DDBJ whole genome shotgun (WGS) entry which is preliminary data.</text>
</comment>
<dbReference type="EMBL" id="BGZK01000312">
    <property type="protein sequence ID" value="GBP35992.1"/>
    <property type="molecule type" value="Genomic_DNA"/>
</dbReference>
<dbReference type="AlphaFoldDB" id="A0A4C1VCG3"/>
<name>A0A4C1VCG3_EUMVA</name>
<organism evidence="1 2">
    <name type="scientific">Eumeta variegata</name>
    <name type="common">Bagworm moth</name>
    <name type="synonym">Eumeta japonica</name>
    <dbReference type="NCBI Taxonomy" id="151549"/>
    <lineage>
        <taxon>Eukaryota</taxon>
        <taxon>Metazoa</taxon>
        <taxon>Ecdysozoa</taxon>
        <taxon>Arthropoda</taxon>
        <taxon>Hexapoda</taxon>
        <taxon>Insecta</taxon>
        <taxon>Pterygota</taxon>
        <taxon>Neoptera</taxon>
        <taxon>Endopterygota</taxon>
        <taxon>Lepidoptera</taxon>
        <taxon>Glossata</taxon>
        <taxon>Ditrysia</taxon>
        <taxon>Tineoidea</taxon>
        <taxon>Psychidae</taxon>
        <taxon>Oiketicinae</taxon>
        <taxon>Eumeta</taxon>
    </lineage>
</organism>
<dbReference type="Proteomes" id="UP000299102">
    <property type="component" value="Unassembled WGS sequence"/>
</dbReference>
<evidence type="ECO:0000313" key="1">
    <source>
        <dbReference type="EMBL" id="GBP35992.1"/>
    </source>
</evidence>
<dbReference type="InterPro" id="IPR036397">
    <property type="entry name" value="RNaseH_sf"/>
</dbReference>
<keyword evidence="2" id="KW-1185">Reference proteome</keyword>
<evidence type="ECO:0000313" key="2">
    <source>
        <dbReference type="Proteomes" id="UP000299102"/>
    </source>
</evidence>
<proteinExistence type="predicted"/>
<protein>
    <submittedName>
        <fullName evidence="1">Uncharacterized protein</fullName>
    </submittedName>
</protein>
<dbReference type="Gene3D" id="3.30.420.10">
    <property type="entry name" value="Ribonuclease H-like superfamily/Ribonuclease H"/>
    <property type="match status" value="1"/>
</dbReference>
<sequence length="87" mass="9820">MNVSELALPPPVPRGIAAHDFVIVLMYDEIGRALFIESSGNIINLDLYCQQLMKLKQEVVKKQPGLIKRMDVLFHQDNARPQTSLTT</sequence>
<gene>
    <name evidence="1" type="ORF">EVAR_91544_1</name>
</gene>
<accession>A0A4C1VCG3</accession>
<dbReference type="GO" id="GO:0003676">
    <property type="term" value="F:nucleic acid binding"/>
    <property type="evidence" value="ECO:0007669"/>
    <property type="project" value="InterPro"/>
</dbReference>